<reference evidence="5 6" key="1">
    <citation type="submission" date="2017-12" db="EMBL/GenBank/DDBJ databases">
        <title>Comparative genomics of Botrytis spp.</title>
        <authorList>
            <person name="Valero-Jimenez C.A."/>
            <person name="Tapia P."/>
            <person name="Veloso J."/>
            <person name="Silva-Moreno E."/>
            <person name="Staats M."/>
            <person name="Valdes J.H."/>
            <person name="Van Kan J.A.L."/>
        </authorList>
    </citation>
    <scope>NUCLEOTIDE SEQUENCE [LARGE SCALE GENOMIC DNA]</scope>
    <source>
        <strain evidence="5 6">Bh0001</strain>
    </source>
</reference>
<evidence type="ECO:0000256" key="1">
    <source>
        <dbReference type="PROSITE-ProRule" id="PRU00108"/>
    </source>
</evidence>
<feature type="DNA-binding region" description="Homeobox" evidence="1">
    <location>
        <begin position="68"/>
        <end position="127"/>
    </location>
</feature>
<proteinExistence type="predicted"/>
<dbReference type="SMART" id="SM00389">
    <property type="entry name" value="HOX"/>
    <property type="match status" value="1"/>
</dbReference>
<evidence type="ECO:0000256" key="2">
    <source>
        <dbReference type="RuleBase" id="RU000682"/>
    </source>
</evidence>
<sequence length="730" mass="80260">MPKDAQHIVFLNNYYHSLLNPDILTEPTKQTAIRCNAAHIPPTTPGVDGVDSQIVGRHISECRRRARNQPRAERLLAWQLDILEAAYRNNHYPSAGERMILMDDTRQSYRKIKNWFEQKAKMLKKAGGGPVGPNPGSNKYSTKMWNAYFADPVGYVQKLRNGEIDLVTGAAIGQAVNNFSNAPASGPINNANEDPGLAALAPSANIGTAPYYQPEHQHGQGDLPSMQPQPYDQMIQLGQYDYSNGQAPLHYQEPHQAQYGPQQMPIYTQDQDTVYSMPPTQSLNSGISSYAGGRSYEVSRVQPASQQTAYTGVYAVDNNQAVPDQYGYGMTANSQSGITYDPFADQDDSELEYQGQNRYEPFYPPVPRDHAEQYMPAYPQVPESPAGKSLGGTFTQSKNPTRKRKLIPEDDELNQGPHSTRLRKRPRQTYNSRLSTLSDNPIFAGAEAKMRVTKEPLKRLGTSRLVPKTHQRPTAGQSEIRRTSGSGTDDSMNSSFDGSGIGEKWTTHPHSRLNICHSSPCEEETAKVGATSPNIRTPNIPTPEVRDPDSKAQRLDPLLFGSEQSGPNNGMKEVSGHPLAAVEPSMPETASSTAQPVANTQQHATPNIPDSVAQQYDAASDARVSSPAVYNTPGSLDGNWEADLEVQGPQPRQDSAFLQGEARDLESSAQISPEDTLNAQDMDNFEDLLAAPDMHVEQAFLQNGEFNYSAFLGNDGLFEDWVPPNLEGDN</sequence>
<dbReference type="EMBL" id="PQXK01000290">
    <property type="protein sequence ID" value="TGO32768.1"/>
    <property type="molecule type" value="Genomic_DNA"/>
</dbReference>
<dbReference type="InterPro" id="IPR009057">
    <property type="entry name" value="Homeodomain-like_sf"/>
</dbReference>
<gene>
    <name evidence="5" type="ORF">BHYA_0290g00070</name>
</gene>
<dbReference type="InterPro" id="IPR001356">
    <property type="entry name" value="HD"/>
</dbReference>
<dbReference type="CDD" id="cd00086">
    <property type="entry name" value="homeodomain"/>
    <property type="match status" value="1"/>
</dbReference>
<feature type="compositionally biased region" description="Polar residues" evidence="3">
    <location>
        <begin position="472"/>
        <end position="497"/>
    </location>
</feature>
<dbReference type="PROSITE" id="PS50071">
    <property type="entry name" value="HOMEOBOX_2"/>
    <property type="match status" value="1"/>
</dbReference>
<organism evidence="5 6">
    <name type="scientific">Botrytis hyacinthi</name>
    <dbReference type="NCBI Taxonomy" id="278943"/>
    <lineage>
        <taxon>Eukaryota</taxon>
        <taxon>Fungi</taxon>
        <taxon>Dikarya</taxon>
        <taxon>Ascomycota</taxon>
        <taxon>Pezizomycotina</taxon>
        <taxon>Leotiomycetes</taxon>
        <taxon>Helotiales</taxon>
        <taxon>Sclerotiniaceae</taxon>
        <taxon>Botrytis</taxon>
    </lineage>
</organism>
<accession>A0A4Z1G9R1</accession>
<dbReference type="SUPFAM" id="SSF46689">
    <property type="entry name" value="Homeodomain-like"/>
    <property type="match status" value="1"/>
</dbReference>
<dbReference type="GO" id="GO:0003677">
    <property type="term" value="F:DNA binding"/>
    <property type="evidence" value="ECO:0007669"/>
    <property type="project" value="UniProtKB-UniRule"/>
</dbReference>
<keyword evidence="1 2" id="KW-0539">Nucleus</keyword>
<dbReference type="Proteomes" id="UP000297814">
    <property type="component" value="Unassembled WGS sequence"/>
</dbReference>
<keyword evidence="1 2" id="KW-0371">Homeobox</keyword>
<dbReference type="Gene3D" id="1.10.10.60">
    <property type="entry name" value="Homeodomain-like"/>
    <property type="match status" value="1"/>
</dbReference>
<dbReference type="AlphaFoldDB" id="A0A4Z1G9R1"/>
<evidence type="ECO:0000313" key="5">
    <source>
        <dbReference type="EMBL" id="TGO32768.1"/>
    </source>
</evidence>
<evidence type="ECO:0000256" key="3">
    <source>
        <dbReference type="SAM" id="MobiDB-lite"/>
    </source>
</evidence>
<feature type="region of interest" description="Disordered" evidence="3">
    <location>
        <begin position="384"/>
        <end position="428"/>
    </location>
</feature>
<protein>
    <recommendedName>
        <fullName evidence="4">Homeobox domain-containing protein</fullName>
    </recommendedName>
</protein>
<keyword evidence="6" id="KW-1185">Reference proteome</keyword>
<name>A0A4Z1G9R1_9HELO</name>
<feature type="region of interest" description="Disordered" evidence="3">
    <location>
        <begin position="463"/>
        <end position="506"/>
    </location>
</feature>
<dbReference type="Pfam" id="PF00046">
    <property type="entry name" value="Homeodomain"/>
    <property type="match status" value="1"/>
</dbReference>
<comment type="caution">
    <text evidence="5">The sequence shown here is derived from an EMBL/GenBank/DDBJ whole genome shotgun (WGS) entry which is preliminary data.</text>
</comment>
<feature type="domain" description="Homeobox" evidence="4">
    <location>
        <begin position="66"/>
        <end position="126"/>
    </location>
</feature>
<evidence type="ECO:0000259" key="4">
    <source>
        <dbReference type="PROSITE" id="PS50071"/>
    </source>
</evidence>
<feature type="region of interest" description="Disordered" evidence="3">
    <location>
        <begin position="524"/>
        <end position="551"/>
    </location>
</feature>
<feature type="region of interest" description="Disordered" evidence="3">
    <location>
        <begin position="583"/>
        <end position="637"/>
    </location>
</feature>
<dbReference type="GO" id="GO:0005634">
    <property type="term" value="C:nucleus"/>
    <property type="evidence" value="ECO:0007669"/>
    <property type="project" value="UniProtKB-SubCell"/>
</dbReference>
<keyword evidence="1 2" id="KW-0238">DNA-binding</keyword>
<comment type="subcellular location">
    <subcellularLocation>
        <location evidence="1 2">Nucleus</location>
    </subcellularLocation>
</comment>
<evidence type="ECO:0000313" key="6">
    <source>
        <dbReference type="Proteomes" id="UP000297814"/>
    </source>
</evidence>
<feature type="compositionally biased region" description="Polar residues" evidence="3">
    <location>
        <begin position="588"/>
        <end position="605"/>
    </location>
</feature>